<evidence type="ECO:0000256" key="1">
    <source>
        <dbReference type="SAM" id="MobiDB-lite"/>
    </source>
</evidence>
<protein>
    <submittedName>
        <fullName evidence="3">Spore cortex biosynthesis protein YabQ</fullName>
    </submittedName>
</protein>
<feature type="transmembrane region" description="Helical" evidence="2">
    <location>
        <begin position="71"/>
        <end position="92"/>
    </location>
</feature>
<name>A0A926E447_9FIRM</name>
<keyword evidence="2" id="KW-0472">Membrane</keyword>
<evidence type="ECO:0000256" key="2">
    <source>
        <dbReference type="SAM" id="Phobius"/>
    </source>
</evidence>
<reference evidence="3" key="1">
    <citation type="submission" date="2020-08" db="EMBL/GenBank/DDBJ databases">
        <title>Genome public.</title>
        <authorList>
            <person name="Liu C."/>
            <person name="Sun Q."/>
        </authorList>
    </citation>
    <scope>NUCLEOTIDE SEQUENCE</scope>
    <source>
        <strain evidence="3">NSJ-33</strain>
    </source>
</reference>
<dbReference type="Proteomes" id="UP000610760">
    <property type="component" value="Unassembled WGS sequence"/>
</dbReference>
<dbReference type="AlphaFoldDB" id="A0A926E447"/>
<dbReference type="InterPro" id="IPR019074">
    <property type="entry name" value="YabQ"/>
</dbReference>
<proteinExistence type="predicted"/>
<dbReference type="Pfam" id="PF09578">
    <property type="entry name" value="Spore_YabQ"/>
    <property type="match status" value="1"/>
</dbReference>
<comment type="caution">
    <text evidence="3">The sequence shown here is derived from an EMBL/GenBank/DDBJ whole genome shotgun (WGS) entry which is preliminary data.</text>
</comment>
<dbReference type="EMBL" id="JACRSV010000001">
    <property type="protein sequence ID" value="MBC8559160.1"/>
    <property type="molecule type" value="Genomic_DNA"/>
</dbReference>
<feature type="transmembrane region" description="Helical" evidence="2">
    <location>
        <begin position="39"/>
        <end position="59"/>
    </location>
</feature>
<keyword evidence="2" id="KW-0812">Transmembrane</keyword>
<feature type="region of interest" description="Disordered" evidence="1">
    <location>
        <begin position="161"/>
        <end position="183"/>
    </location>
</feature>
<gene>
    <name evidence="3" type="ORF">H8710_03655</name>
</gene>
<organism evidence="3 4">
    <name type="scientific">Fumia xinanensis</name>
    <dbReference type="NCBI Taxonomy" id="2763659"/>
    <lineage>
        <taxon>Bacteria</taxon>
        <taxon>Bacillati</taxon>
        <taxon>Bacillota</taxon>
        <taxon>Clostridia</taxon>
        <taxon>Eubacteriales</taxon>
        <taxon>Oscillospiraceae</taxon>
        <taxon>Fumia</taxon>
    </lineage>
</organism>
<sequence>MTVAQETLIFLYSCLLGCGLAVIYDVFRILRLAFPGGKVMVFIEDGIFIVIATLATFIFCVNFCNGYFRVFVAIGELLGFIIYYFTVGVLVFKAAKSIIRGVKAVLRFLYRIFIKPVMRFFKYICTKFKKIFKHVSQKSPKGFFASKFHLKHHGKMMYNETNHQGTDHAGESEANCETQEEQG</sequence>
<evidence type="ECO:0000313" key="3">
    <source>
        <dbReference type="EMBL" id="MBC8559160.1"/>
    </source>
</evidence>
<dbReference type="RefSeq" id="WP_249294045.1">
    <property type="nucleotide sequence ID" value="NZ_JACRSV010000001.1"/>
</dbReference>
<accession>A0A926E447</accession>
<evidence type="ECO:0000313" key="4">
    <source>
        <dbReference type="Proteomes" id="UP000610760"/>
    </source>
</evidence>
<feature type="transmembrane region" description="Helical" evidence="2">
    <location>
        <begin position="6"/>
        <end position="27"/>
    </location>
</feature>
<keyword evidence="2" id="KW-1133">Transmembrane helix</keyword>
<dbReference type="NCBIfam" id="TIGR02893">
    <property type="entry name" value="spore_yabQ"/>
    <property type="match status" value="1"/>
</dbReference>
<keyword evidence="4" id="KW-1185">Reference proteome</keyword>